<keyword evidence="2" id="KW-0808">Transferase</keyword>
<dbReference type="Pfam" id="PF01636">
    <property type="entry name" value="APH"/>
    <property type="match status" value="1"/>
</dbReference>
<dbReference type="KEGG" id="ahb:bsdtb5_21080"/>
<feature type="domain" description="Aminoglycoside phosphotransferase" evidence="1">
    <location>
        <begin position="31"/>
        <end position="181"/>
    </location>
</feature>
<name>A0A7R7ICJ3_9FIRM</name>
<evidence type="ECO:0000313" key="2">
    <source>
        <dbReference type="EMBL" id="BCN30813.1"/>
    </source>
</evidence>
<dbReference type="InterPro" id="IPR002575">
    <property type="entry name" value="Aminoglycoside_PTrfase"/>
</dbReference>
<dbReference type="Gene3D" id="3.90.1200.10">
    <property type="match status" value="1"/>
</dbReference>
<gene>
    <name evidence="2" type="ORF">bsdtb5_21080</name>
</gene>
<accession>A0A7R7ICJ3</accession>
<dbReference type="EMBL" id="AP024169">
    <property type="protein sequence ID" value="BCN30813.1"/>
    <property type="molecule type" value="Genomic_DNA"/>
</dbReference>
<organism evidence="2 3">
    <name type="scientific">Anaeromicropila herbilytica</name>
    <dbReference type="NCBI Taxonomy" id="2785025"/>
    <lineage>
        <taxon>Bacteria</taxon>
        <taxon>Bacillati</taxon>
        <taxon>Bacillota</taxon>
        <taxon>Clostridia</taxon>
        <taxon>Lachnospirales</taxon>
        <taxon>Lachnospiraceae</taxon>
        <taxon>Anaeromicropila</taxon>
    </lineage>
</organism>
<dbReference type="AlphaFoldDB" id="A0A7R7ICJ3"/>
<protein>
    <submittedName>
        <fullName evidence="2">Aminoglycoside phosphotransferase</fullName>
    </submittedName>
</protein>
<dbReference type="Proteomes" id="UP000595897">
    <property type="component" value="Chromosome"/>
</dbReference>
<sequence>MEIIGVGNTAEIIAYEEGKVCKLFFEGYCSSAIEKEYKNSKLMSKMNLPVPNAYDIIHINDRIGIIYDRLYGETVLEKILRNENIEYQIKNIVDVHKNILKCHTNEGIYYKDFLKQLISDETDESKKLYNKIDELPDGDNLCHGDFHPGNVWINLQGTTLIIDFMNVCYGPWLYDVARTYFLIAKGSLPDNIPNREEIEIMQKQLADLYISFMNVNIDEISQYLTVIEACRNYE</sequence>
<evidence type="ECO:0000259" key="1">
    <source>
        <dbReference type="Pfam" id="PF01636"/>
    </source>
</evidence>
<dbReference type="GO" id="GO:0016740">
    <property type="term" value="F:transferase activity"/>
    <property type="evidence" value="ECO:0007669"/>
    <property type="project" value="UniProtKB-KW"/>
</dbReference>
<evidence type="ECO:0000313" key="3">
    <source>
        <dbReference type="Proteomes" id="UP000595897"/>
    </source>
</evidence>
<proteinExistence type="predicted"/>
<reference evidence="2 3" key="1">
    <citation type="submission" date="2020-11" db="EMBL/GenBank/DDBJ databases">
        <title>Draft genome sequencing of a Lachnospiraceae strain isolated from anoxic soil subjected to BSD treatment.</title>
        <authorList>
            <person name="Uek A."/>
            <person name="Tonouchi A."/>
        </authorList>
    </citation>
    <scope>NUCLEOTIDE SEQUENCE [LARGE SCALE GENOMIC DNA]</scope>
    <source>
        <strain evidence="2 3">TB5</strain>
    </source>
</reference>
<keyword evidence="3" id="KW-1185">Reference proteome</keyword>
<dbReference type="RefSeq" id="WP_271716007.1">
    <property type="nucleotide sequence ID" value="NZ_AP024169.1"/>
</dbReference>
<dbReference type="InterPro" id="IPR011009">
    <property type="entry name" value="Kinase-like_dom_sf"/>
</dbReference>
<dbReference type="SUPFAM" id="SSF56112">
    <property type="entry name" value="Protein kinase-like (PK-like)"/>
    <property type="match status" value="1"/>
</dbReference>